<dbReference type="Gene3D" id="2.60.120.10">
    <property type="entry name" value="Jelly Rolls"/>
    <property type="match status" value="1"/>
</dbReference>
<feature type="signal peptide" evidence="4">
    <location>
        <begin position="1"/>
        <end position="18"/>
    </location>
</feature>
<evidence type="ECO:0000256" key="1">
    <source>
        <dbReference type="ARBA" id="ARBA00005568"/>
    </source>
</evidence>
<dbReference type="Proteomes" id="UP001642464">
    <property type="component" value="Unassembled WGS sequence"/>
</dbReference>
<keyword evidence="4" id="KW-0732">Signal</keyword>
<proteinExistence type="inferred from homology"/>
<comment type="similarity">
    <text evidence="1">Belongs to the HpcH/HpaI aldolase family.</text>
</comment>
<dbReference type="InterPro" id="IPR014710">
    <property type="entry name" value="RmlC-like_jellyroll"/>
</dbReference>
<dbReference type="SUPFAM" id="SSF51197">
    <property type="entry name" value="Clavaminate synthase-like"/>
    <property type="match status" value="1"/>
</dbReference>
<evidence type="ECO:0000313" key="7">
    <source>
        <dbReference type="EMBL" id="CAK9082328.1"/>
    </source>
</evidence>
<dbReference type="Pfam" id="PF13621">
    <property type="entry name" value="Cupin_8"/>
    <property type="match status" value="1"/>
</dbReference>
<dbReference type="InterPro" id="IPR040442">
    <property type="entry name" value="Pyrv_kinase-like_dom_sf"/>
</dbReference>
<evidence type="ECO:0000256" key="2">
    <source>
        <dbReference type="ARBA" id="ARBA00022723"/>
    </source>
</evidence>
<keyword evidence="3" id="KW-0456">Lyase</keyword>
<dbReference type="InterPro" id="IPR015813">
    <property type="entry name" value="Pyrv/PenolPyrv_kinase-like_dom"/>
</dbReference>
<evidence type="ECO:0000313" key="8">
    <source>
        <dbReference type="Proteomes" id="UP001642464"/>
    </source>
</evidence>
<feature type="domain" description="Cupin-like" evidence="6">
    <location>
        <begin position="635"/>
        <end position="695"/>
    </location>
</feature>
<feature type="domain" description="HpcH/HpaI aldolase/citrate lyase" evidence="5">
    <location>
        <begin position="391"/>
        <end position="597"/>
    </location>
</feature>
<dbReference type="Pfam" id="PF03328">
    <property type="entry name" value="HpcH_HpaI"/>
    <property type="match status" value="1"/>
</dbReference>
<dbReference type="Gene3D" id="3.20.20.60">
    <property type="entry name" value="Phosphoenolpyruvate-binding domains"/>
    <property type="match status" value="1"/>
</dbReference>
<dbReference type="InterPro" id="IPR005000">
    <property type="entry name" value="Aldolase/citrate-lyase_domain"/>
</dbReference>
<organism evidence="7 8">
    <name type="scientific">Durusdinium trenchii</name>
    <dbReference type="NCBI Taxonomy" id="1381693"/>
    <lineage>
        <taxon>Eukaryota</taxon>
        <taxon>Sar</taxon>
        <taxon>Alveolata</taxon>
        <taxon>Dinophyceae</taxon>
        <taxon>Suessiales</taxon>
        <taxon>Symbiodiniaceae</taxon>
        <taxon>Durusdinium</taxon>
    </lineage>
</organism>
<accession>A0ABP0Q495</accession>
<evidence type="ECO:0000259" key="5">
    <source>
        <dbReference type="Pfam" id="PF03328"/>
    </source>
</evidence>
<feature type="chain" id="PRO_5045556541" evidence="4">
    <location>
        <begin position="19"/>
        <end position="756"/>
    </location>
</feature>
<dbReference type="PANTHER" id="PTHR30502:SF0">
    <property type="entry name" value="PHOSPHOENOLPYRUVATE CARBOXYLASE FAMILY PROTEIN"/>
    <property type="match status" value="1"/>
</dbReference>
<reference evidence="7 8" key="1">
    <citation type="submission" date="2024-02" db="EMBL/GenBank/DDBJ databases">
        <authorList>
            <person name="Chen Y."/>
            <person name="Shah S."/>
            <person name="Dougan E. K."/>
            <person name="Thang M."/>
            <person name="Chan C."/>
        </authorList>
    </citation>
    <scope>NUCLEOTIDE SEQUENCE [LARGE SCALE GENOMIC DNA]</scope>
</reference>
<comment type="caution">
    <text evidence="7">The sequence shown here is derived from an EMBL/GenBank/DDBJ whole genome shotgun (WGS) entry which is preliminary data.</text>
</comment>
<evidence type="ECO:0000259" key="6">
    <source>
        <dbReference type="Pfam" id="PF13621"/>
    </source>
</evidence>
<dbReference type="SUPFAM" id="SSF51621">
    <property type="entry name" value="Phosphoenolpyruvate/pyruvate domain"/>
    <property type="match status" value="1"/>
</dbReference>
<sequence length="756" mass="84763">MKLQLVLFASFLPGLVHAWWGNPRRRRTRVQVCNDVVKPVVESVWSCQPAKTRTAWRDVTKWHKTKKNVTKWMNASRWVVHTETIEYTLPLEDFVLLAKEQITEEVLASLKSGIATNSHLDSRGDDLSNEEVAHIVWGPSQAGKSTLICQCRQHDEDPCPEVGDGSGESQTSDISMWQTTFGFTLDTMGLGDSLLRFSKEEIGKLVAAGISSVAAANIKRVKFLVFESMANDALHLRNTLLNLFTAFGEEVRNGIVVIASKPNLRQGRAGVQRLVLMQQVMAEQGLRELVLWRGPEKDQESVEELKAALGRVSSAEISALDDLWDRVNRRAQELFEQQVPRTKNISVDVLEEYLIPEEVEEEVEEKYVESEPVLEQYEGETCEWSNLQKDTIDWFVVDMEHSPNELNDVLLQLQASQRGSAEPVVRVPWAEPVIVKRVLDLGAQSLIFPWINSPEQAREAVEATRYPSLGGIRGVMSLARMNNYGAQNPHYYKEAAGQICNIMQIETVEALANIEAIAQVEGVDALFVGPSDLSASMGFIGQPQHPEVKAAIEDAFRRIVATGKAAGFLTANKDDAKWALKCGCSFVAVGSDMQMLTAAAKAWRIVWANGWAGMCCTAKPWMQDVPILSIAGYGAFMGRIDVDRMDLIKYPGWRDVQWSYADLKPGDCLYIPYQWYHQVTAFPGRSINVHVWYWRPAQFDASSCSMVKGHGQPRPAARVSYADCTWGWEPKKGHLGKVKKGWPKVTKCRQAKQQEL</sequence>
<dbReference type="InterPro" id="IPR041667">
    <property type="entry name" value="Cupin_8"/>
</dbReference>
<keyword evidence="8" id="KW-1185">Reference proteome</keyword>
<keyword evidence="2" id="KW-0479">Metal-binding</keyword>
<dbReference type="EMBL" id="CAXAMM010038940">
    <property type="protein sequence ID" value="CAK9082328.1"/>
    <property type="molecule type" value="Genomic_DNA"/>
</dbReference>
<dbReference type="PANTHER" id="PTHR30502">
    <property type="entry name" value="2-KETO-3-DEOXY-L-RHAMNONATE ALDOLASE"/>
    <property type="match status" value="1"/>
</dbReference>
<evidence type="ECO:0000256" key="3">
    <source>
        <dbReference type="ARBA" id="ARBA00023239"/>
    </source>
</evidence>
<protein>
    <submittedName>
        <fullName evidence="7">4-dihydroxyhept-2-ene-1</fullName>
    </submittedName>
</protein>
<name>A0ABP0Q495_9DINO</name>
<gene>
    <name evidence="7" type="ORF">SCF082_LOCUS39133</name>
</gene>
<evidence type="ECO:0000256" key="4">
    <source>
        <dbReference type="SAM" id="SignalP"/>
    </source>
</evidence>
<dbReference type="InterPro" id="IPR050251">
    <property type="entry name" value="HpcH-HpaI_aldolase"/>
</dbReference>